<gene>
    <name evidence="2" type="ORF">Mgra_00007412</name>
</gene>
<dbReference type="OrthoDB" id="5846314at2759"/>
<feature type="compositionally biased region" description="Polar residues" evidence="1">
    <location>
        <begin position="289"/>
        <end position="320"/>
    </location>
</feature>
<feature type="compositionally biased region" description="Polar residues" evidence="1">
    <location>
        <begin position="268"/>
        <end position="277"/>
    </location>
</feature>
<accession>A0A8S9ZJ55</accession>
<proteinExistence type="predicted"/>
<feature type="compositionally biased region" description="Polar residues" evidence="1">
    <location>
        <begin position="132"/>
        <end position="160"/>
    </location>
</feature>
<name>A0A8S9ZJ55_9BILA</name>
<feature type="compositionally biased region" description="Polar residues" evidence="1">
    <location>
        <begin position="9"/>
        <end position="27"/>
    </location>
</feature>
<dbReference type="AlphaFoldDB" id="A0A8S9ZJ55"/>
<feature type="compositionally biased region" description="Polar residues" evidence="1">
    <location>
        <begin position="38"/>
        <end position="57"/>
    </location>
</feature>
<dbReference type="Proteomes" id="UP000605970">
    <property type="component" value="Unassembled WGS sequence"/>
</dbReference>
<dbReference type="EMBL" id="JABEBT010000082">
    <property type="protein sequence ID" value="KAF7633221.1"/>
    <property type="molecule type" value="Genomic_DNA"/>
</dbReference>
<feature type="compositionally biased region" description="Polar residues" evidence="1">
    <location>
        <begin position="81"/>
        <end position="100"/>
    </location>
</feature>
<feature type="region of interest" description="Disordered" evidence="1">
    <location>
        <begin position="251"/>
        <end position="333"/>
    </location>
</feature>
<comment type="caution">
    <text evidence="2">The sequence shown here is derived from an EMBL/GenBank/DDBJ whole genome shotgun (WGS) entry which is preliminary data.</text>
</comment>
<evidence type="ECO:0000313" key="3">
    <source>
        <dbReference type="Proteomes" id="UP000605970"/>
    </source>
</evidence>
<feature type="region of interest" description="Disordered" evidence="1">
    <location>
        <begin position="81"/>
        <end position="177"/>
    </location>
</feature>
<protein>
    <submittedName>
        <fullName evidence="2">Uncharacterized protein</fullName>
    </submittedName>
</protein>
<sequence>MSRIKLNSFLRTSMYPHQQPNPQQQGAASRMVRPNLAAHSQMSPNVSTHSPAQSFHGQQILDKPNIFNTGRSPQLAGVYSYPSSAGSVTFSPQQHGSVGQQHAYGAQHPVMQHQPHPQQMSHPLSDAPAPNTPSTPQQIPQPHSIGSTTTTATFHTNQPGSVPLGSIGPPSSAPMQAGTPAVTNSINTTPIKQTTSTSQPMPTLPDIDPIAATRMLILKDLRRTIVVSYFKKNYDFNLCAEKVVENFLSEFPGANSSTNERQDERRSNIMTASTGGPHSNLGIGGPHSTGPQSNLGFGGPNSVNPHSVQNPLSVNPQSVSAIPPGSVKSASTIDEFGRKENELSAKEQYEMIKNNFMNVCDNIENNMMLILEVNRQQGKLYDGRTESATAWLSVPSELHAPTSTLPKVLYGFTQLMNADKQAIKSNMDDLNNLMKRISGEKN</sequence>
<organism evidence="2 3">
    <name type="scientific">Meloidogyne graminicola</name>
    <dbReference type="NCBI Taxonomy" id="189291"/>
    <lineage>
        <taxon>Eukaryota</taxon>
        <taxon>Metazoa</taxon>
        <taxon>Ecdysozoa</taxon>
        <taxon>Nematoda</taxon>
        <taxon>Chromadorea</taxon>
        <taxon>Rhabditida</taxon>
        <taxon>Tylenchina</taxon>
        <taxon>Tylenchomorpha</taxon>
        <taxon>Tylenchoidea</taxon>
        <taxon>Meloidogynidae</taxon>
        <taxon>Meloidogyninae</taxon>
        <taxon>Meloidogyne</taxon>
    </lineage>
</organism>
<keyword evidence="3" id="KW-1185">Reference proteome</keyword>
<reference evidence="2" key="1">
    <citation type="journal article" date="2020" name="Ecol. Evol.">
        <title>Genome structure and content of the rice root-knot nematode (Meloidogyne graminicola).</title>
        <authorList>
            <person name="Phan N.T."/>
            <person name="Danchin E.G.J."/>
            <person name="Klopp C."/>
            <person name="Perfus-Barbeoch L."/>
            <person name="Kozlowski D.K."/>
            <person name="Koutsovoulos G.D."/>
            <person name="Lopez-Roques C."/>
            <person name="Bouchez O."/>
            <person name="Zahm M."/>
            <person name="Besnard G."/>
            <person name="Bellafiore S."/>
        </authorList>
    </citation>
    <scope>NUCLEOTIDE SEQUENCE</scope>
    <source>
        <strain evidence="2">VN-18</strain>
    </source>
</reference>
<evidence type="ECO:0000313" key="2">
    <source>
        <dbReference type="EMBL" id="KAF7633221.1"/>
    </source>
</evidence>
<feature type="region of interest" description="Disordered" evidence="1">
    <location>
        <begin position="1"/>
        <end position="68"/>
    </location>
</feature>
<feature type="compositionally biased region" description="Low complexity" evidence="1">
    <location>
        <begin position="107"/>
        <end position="123"/>
    </location>
</feature>
<evidence type="ECO:0000256" key="1">
    <source>
        <dbReference type="SAM" id="MobiDB-lite"/>
    </source>
</evidence>